<accession>A0ACB8RGL0</accession>
<name>A0ACB8RGL0_9AGAM</name>
<sequence length="130" mass="14679">MAKEQASPNCLPICGPLGDRMKGVHRAVRWLASKTLRRAHRGRETDVSTQSPPDPDARSRKHEPTQMFETLRLRMTGKNHSHITLSLPSFTGQHREKLTSSHSPMPMLRRQLFSMLCSTTQNVSPCPILP</sequence>
<evidence type="ECO:0000313" key="2">
    <source>
        <dbReference type="Proteomes" id="UP000814033"/>
    </source>
</evidence>
<organism evidence="1 2">
    <name type="scientific">Auriscalpium vulgare</name>
    <dbReference type="NCBI Taxonomy" id="40419"/>
    <lineage>
        <taxon>Eukaryota</taxon>
        <taxon>Fungi</taxon>
        <taxon>Dikarya</taxon>
        <taxon>Basidiomycota</taxon>
        <taxon>Agaricomycotina</taxon>
        <taxon>Agaricomycetes</taxon>
        <taxon>Russulales</taxon>
        <taxon>Auriscalpiaceae</taxon>
        <taxon>Auriscalpium</taxon>
    </lineage>
</organism>
<gene>
    <name evidence="1" type="ORF">FA95DRAFT_1563431</name>
</gene>
<dbReference type="EMBL" id="MU276022">
    <property type="protein sequence ID" value="KAI0043359.1"/>
    <property type="molecule type" value="Genomic_DNA"/>
</dbReference>
<evidence type="ECO:0000313" key="1">
    <source>
        <dbReference type="EMBL" id="KAI0043359.1"/>
    </source>
</evidence>
<reference evidence="1" key="2">
    <citation type="journal article" date="2022" name="New Phytol.">
        <title>Evolutionary transition to the ectomycorrhizal habit in the genomes of a hyperdiverse lineage of mushroom-forming fungi.</title>
        <authorList>
            <person name="Looney B."/>
            <person name="Miyauchi S."/>
            <person name="Morin E."/>
            <person name="Drula E."/>
            <person name="Courty P.E."/>
            <person name="Kohler A."/>
            <person name="Kuo A."/>
            <person name="LaButti K."/>
            <person name="Pangilinan J."/>
            <person name="Lipzen A."/>
            <person name="Riley R."/>
            <person name="Andreopoulos W."/>
            <person name="He G."/>
            <person name="Johnson J."/>
            <person name="Nolan M."/>
            <person name="Tritt A."/>
            <person name="Barry K.W."/>
            <person name="Grigoriev I.V."/>
            <person name="Nagy L.G."/>
            <person name="Hibbett D."/>
            <person name="Henrissat B."/>
            <person name="Matheny P.B."/>
            <person name="Labbe J."/>
            <person name="Martin F.M."/>
        </authorList>
    </citation>
    <scope>NUCLEOTIDE SEQUENCE</scope>
    <source>
        <strain evidence="1">FP105234-sp</strain>
    </source>
</reference>
<protein>
    <submittedName>
        <fullName evidence="1">Uncharacterized protein</fullName>
    </submittedName>
</protein>
<reference evidence="1" key="1">
    <citation type="submission" date="2021-02" db="EMBL/GenBank/DDBJ databases">
        <authorList>
            <consortium name="DOE Joint Genome Institute"/>
            <person name="Ahrendt S."/>
            <person name="Looney B.P."/>
            <person name="Miyauchi S."/>
            <person name="Morin E."/>
            <person name="Drula E."/>
            <person name="Courty P.E."/>
            <person name="Chicoki N."/>
            <person name="Fauchery L."/>
            <person name="Kohler A."/>
            <person name="Kuo A."/>
            <person name="Labutti K."/>
            <person name="Pangilinan J."/>
            <person name="Lipzen A."/>
            <person name="Riley R."/>
            <person name="Andreopoulos W."/>
            <person name="He G."/>
            <person name="Johnson J."/>
            <person name="Barry K.W."/>
            <person name="Grigoriev I.V."/>
            <person name="Nagy L."/>
            <person name="Hibbett D."/>
            <person name="Henrissat B."/>
            <person name="Matheny P.B."/>
            <person name="Labbe J."/>
            <person name="Martin F."/>
        </authorList>
    </citation>
    <scope>NUCLEOTIDE SEQUENCE</scope>
    <source>
        <strain evidence="1">FP105234-sp</strain>
    </source>
</reference>
<dbReference type="Proteomes" id="UP000814033">
    <property type="component" value="Unassembled WGS sequence"/>
</dbReference>
<keyword evidence="2" id="KW-1185">Reference proteome</keyword>
<comment type="caution">
    <text evidence="1">The sequence shown here is derived from an EMBL/GenBank/DDBJ whole genome shotgun (WGS) entry which is preliminary data.</text>
</comment>
<proteinExistence type="predicted"/>